<dbReference type="Proteomes" id="UP001058074">
    <property type="component" value="Unassembled WGS sequence"/>
</dbReference>
<proteinExistence type="predicted"/>
<accession>A0ACB5RAD1</accession>
<comment type="caution">
    <text evidence="1">The sequence shown here is derived from an EMBL/GenBank/DDBJ whole genome shotgun (WGS) entry which is preliminary data.</text>
</comment>
<reference evidence="1" key="1">
    <citation type="journal article" date="2025" name="Int. J. Syst. Evol. Microbiol.">
        <title>Inconstantimicrobium mannanitabidum sp. nov., a novel member of the family Clostridiaceae isolated from anoxic soil under the treatment of reductive soil disinfestation.</title>
        <authorList>
            <person name="Ueki A."/>
            <person name="Tonouchi A."/>
            <person name="Honma S."/>
            <person name="Kaku N."/>
            <person name="Ueki K."/>
        </authorList>
    </citation>
    <scope>NUCLEOTIDE SEQUENCE</scope>
    <source>
        <strain evidence="1">TW13</strain>
    </source>
</reference>
<name>A0ACB5RAD1_9CLOT</name>
<keyword evidence="2" id="KW-1185">Reference proteome</keyword>
<dbReference type="EMBL" id="BROD01000001">
    <property type="protein sequence ID" value="GKX66149.1"/>
    <property type="molecule type" value="Genomic_DNA"/>
</dbReference>
<sequence length="388" mass="42510">MKKIIIFLVTFFILFMSFGLNVNAVEQDKNISDPLNSETVEKFYKQVENSTDNGDLLNKMNPRDFIKQYAKSGSSGFSANAIIDLISKTIFKELLIAVKVMIAIIVIAIISSLLKNLEDAFTNTKVANIAFYSCYVLIILLLTKSFVSSVQIAKDTIGKLTEFMTAIMPVMIFFIASVGGAVQAATMDPVVLSAVSLTPKIYLDFLIPLTLMSFVLCFVNNISTEHKVEQLAKLIKQITLWAQGIVLTVFIGLISIRSMTSSTLDAVTLKTAKYAVDNFIPIVGKALSDSISTIAGYCLILKNAFGVFGLIMIVLYFLFPVIKMLAVILVYRISASVIEPIVDKRIVSCISGAADSLMLVCSMLLCVSMMFFVLLCIMVNTGKFIVGG</sequence>
<gene>
    <name evidence="1" type="primary">spoIIIAE</name>
    <name evidence="1" type="ORF">rsdtw13_14070</name>
</gene>
<evidence type="ECO:0000313" key="1">
    <source>
        <dbReference type="EMBL" id="GKX66149.1"/>
    </source>
</evidence>
<organism evidence="1 2">
    <name type="scientific">Inconstantimicrobium mannanitabidum</name>
    <dbReference type="NCBI Taxonomy" id="1604901"/>
    <lineage>
        <taxon>Bacteria</taxon>
        <taxon>Bacillati</taxon>
        <taxon>Bacillota</taxon>
        <taxon>Clostridia</taxon>
        <taxon>Eubacteriales</taxon>
        <taxon>Clostridiaceae</taxon>
        <taxon>Inconstantimicrobium</taxon>
    </lineage>
</organism>
<evidence type="ECO:0000313" key="2">
    <source>
        <dbReference type="Proteomes" id="UP001058074"/>
    </source>
</evidence>
<protein>
    <submittedName>
        <fullName evidence="1">Stage III sporulation protein AE</fullName>
    </submittedName>
</protein>